<dbReference type="GO" id="GO:0003677">
    <property type="term" value="F:DNA binding"/>
    <property type="evidence" value="ECO:0007669"/>
    <property type="project" value="UniProtKB-KW"/>
</dbReference>
<dbReference type="GO" id="GO:0006355">
    <property type="term" value="P:regulation of DNA-templated transcription"/>
    <property type="evidence" value="ECO:0007669"/>
    <property type="project" value="InterPro"/>
</dbReference>
<dbReference type="GO" id="GO:0006310">
    <property type="term" value="P:DNA recombination"/>
    <property type="evidence" value="ECO:0007669"/>
    <property type="project" value="UniProtKB-KW"/>
</dbReference>
<dbReference type="GO" id="GO:0030527">
    <property type="term" value="F:structural constituent of chromatin"/>
    <property type="evidence" value="ECO:0007669"/>
    <property type="project" value="InterPro"/>
</dbReference>
<dbReference type="InterPro" id="IPR010992">
    <property type="entry name" value="IHF-like_DNA-bd_dom_sf"/>
</dbReference>
<sequence length="104" mass="11336">MTLTKNDIVAKVNDLGFTKKKSAEVVESLLEIMKDALAEGEDVLVSGFGKFCIKQKRPRRGRNPATGEALLLDQRKVVTFKCSGKLREAINGDGDQAPVTPHPV</sequence>
<gene>
    <name evidence="9" type="ORF">MRX98_05240</name>
</gene>
<dbReference type="AlphaFoldDB" id="A0AA41R303"/>
<evidence type="ECO:0000313" key="9">
    <source>
        <dbReference type="EMBL" id="MCJ8499970.1"/>
    </source>
</evidence>
<keyword evidence="4" id="KW-0805">Transcription regulation</keyword>
<comment type="caution">
    <text evidence="9">The sequence shown here is derived from an EMBL/GenBank/DDBJ whole genome shotgun (WGS) entry which is preliminary data.</text>
</comment>
<dbReference type="Proteomes" id="UP001165427">
    <property type="component" value="Unassembled WGS sequence"/>
</dbReference>
<dbReference type="PROSITE" id="PS00045">
    <property type="entry name" value="HISTONE_LIKE"/>
    <property type="match status" value="1"/>
</dbReference>
<evidence type="ECO:0000313" key="10">
    <source>
        <dbReference type="Proteomes" id="UP001165427"/>
    </source>
</evidence>
<evidence type="ECO:0000256" key="8">
    <source>
        <dbReference type="RuleBase" id="RU003939"/>
    </source>
</evidence>
<dbReference type="GO" id="GO:0005829">
    <property type="term" value="C:cytosol"/>
    <property type="evidence" value="ECO:0007669"/>
    <property type="project" value="TreeGrafter"/>
</dbReference>
<dbReference type="GO" id="GO:0006417">
    <property type="term" value="P:regulation of translation"/>
    <property type="evidence" value="ECO:0007669"/>
    <property type="project" value="UniProtKB-KW"/>
</dbReference>
<proteinExistence type="inferred from homology"/>
<keyword evidence="7" id="KW-0233">DNA recombination</keyword>
<dbReference type="SMART" id="SM00411">
    <property type="entry name" value="BHL"/>
    <property type="match status" value="1"/>
</dbReference>
<dbReference type="Pfam" id="PF00216">
    <property type="entry name" value="Bac_DNA_binding"/>
    <property type="match status" value="1"/>
</dbReference>
<keyword evidence="10" id="KW-1185">Reference proteome</keyword>
<evidence type="ECO:0000256" key="1">
    <source>
        <dbReference type="ARBA" id="ARBA00010529"/>
    </source>
</evidence>
<dbReference type="InterPro" id="IPR000119">
    <property type="entry name" value="Hist_DNA-bd"/>
</dbReference>
<dbReference type="SUPFAM" id="SSF47729">
    <property type="entry name" value="IHF-like DNA-binding proteins"/>
    <property type="match status" value="1"/>
</dbReference>
<dbReference type="PRINTS" id="PR01727">
    <property type="entry name" value="DNABINDINGHU"/>
</dbReference>
<dbReference type="PANTHER" id="PTHR33175:SF2">
    <property type="entry name" value="INTEGRATION HOST FACTOR SUBUNIT ALPHA"/>
    <property type="match status" value="1"/>
</dbReference>
<reference evidence="9" key="1">
    <citation type="submission" date="2022-04" db="EMBL/GenBank/DDBJ databases">
        <title>Desulfatitalea alkaliphila sp. nov., a novel anaerobic sulfate-reducing bacterium isolated from terrestrial mud volcano, Taman Peninsula, Russia.</title>
        <authorList>
            <person name="Khomyakova M.A."/>
            <person name="Merkel A.Y."/>
            <person name="Slobodkin A.I."/>
        </authorList>
    </citation>
    <scope>NUCLEOTIDE SEQUENCE</scope>
    <source>
        <strain evidence="9">M08but</strain>
    </source>
</reference>
<name>A0AA41R303_9BACT</name>
<evidence type="ECO:0000256" key="7">
    <source>
        <dbReference type="ARBA" id="ARBA00023172"/>
    </source>
</evidence>
<dbReference type="RefSeq" id="WP_246903673.1">
    <property type="nucleotide sequence ID" value="NZ_JALJRB010000004.1"/>
</dbReference>
<keyword evidence="6" id="KW-0804">Transcription</keyword>
<evidence type="ECO:0000256" key="6">
    <source>
        <dbReference type="ARBA" id="ARBA00023163"/>
    </source>
</evidence>
<dbReference type="PANTHER" id="PTHR33175">
    <property type="entry name" value="DNA-BINDING PROTEIN HU"/>
    <property type="match status" value="1"/>
</dbReference>
<keyword evidence="3" id="KW-0810">Translation regulation</keyword>
<dbReference type="InterPro" id="IPR005684">
    <property type="entry name" value="IHF_alpha"/>
</dbReference>
<dbReference type="CDD" id="cd13835">
    <property type="entry name" value="IHF_A"/>
    <property type="match status" value="1"/>
</dbReference>
<evidence type="ECO:0000256" key="5">
    <source>
        <dbReference type="ARBA" id="ARBA00023125"/>
    </source>
</evidence>
<evidence type="ECO:0000256" key="2">
    <source>
        <dbReference type="ARBA" id="ARBA00018329"/>
    </source>
</evidence>
<comment type="similarity">
    <text evidence="1 8">Belongs to the bacterial histone-like protein family.</text>
</comment>
<dbReference type="EMBL" id="JALJRB010000004">
    <property type="protein sequence ID" value="MCJ8499970.1"/>
    <property type="molecule type" value="Genomic_DNA"/>
</dbReference>
<dbReference type="InterPro" id="IPR020816">
    <property type="entry name" value="Histone-like_DNA-bd_CS"/>
</dbReference>
<protein>
    <recommendedName>
        <fullName evidence="2">Integration host factor subunit alpha</fullName>
    </recommendedName>
</protein>
<accession>A0AA41R303</accession>
<dbReference type="GO" id="GO:0009893">
    <property type="term" value="P:positive regulation of metabolic process"/>
    <property type="evidence" value="ECO:0007669"/>
    <property type="project" value="UniProtKB-ARBA"/>
</dbReference>
<evidence type="ECO:0000256" key="3">
    <source>
        <dbReference type="ARBA" id="ARBA00022845"/>
    </source>
</evidence>
<keyword evidence="5" id="KW-0238">DNA-binding</keyword>
<evidence type="ECO:0000256" key="4">
    <source>
        <dbReference type="ARBA" id="ARBA00023015"/>
    </source>
</evidence>
<organism evidence="9 10">
    <name type="scientific">Desulfatitalea alkaliphila</name>
    <dbReference type="NCBI Taxonomy" id="2929485"/>
    <lineage>
        <taxon>Bacteria</taxon>
        <taxon>Pseudomonadati</taxon>
        <taxon>Thermodesulfobacteriota</taxon>
        <taxon>Desulfobacteria</taxon>
        <taxon>Desulfobacterales</taxon>
        <taxon>Desulfosarcinaceae</taxon>
        <taxon>Desulfatitalea</taxon>
    </lineage>
</organism>
<dbReference type="Gene3D" id="4.10.520.10">
    <property type="entry name" value="IHF-like DNA-binding proteins"/>
    <property type="match status" value="1"/>
</dbReference>